<sequence length="165" mass="18735">MGIALLFVSVLFLTYCMIFLPSGSAKHLWVAVGILIFALIAGSLILNDANHFGMKQVTETSQQTLYSSTPGGKKEIIYHSLGNGQEKIYYYRTSPNQKKLYQTNPATTTVTVKRNHSDRLTVQKKFWVYHSGFAKFYFAGGQPDHQLISQRLTFHLQKAWQVVEK</sequence>
<organism evidence="2 3">
    <name type="scientific">Ligilactobacillus salitolerans</name>
    <dbReference type="NCBI Taxonomy" id="1808352"/>
    <lineage>
        <taxon>Bacteria</taxon>
        <taxon>Bacillati</taxon>
        <taxon>Bacillota</taxon>
        <taxon>Bacilli</taxon>
        <taxon>Lactobacillales</taxon>
        <taxon>Lactobacillaceae</taxon>
        <taxon>Ligilactobacillus</taxon>
    </lineage>
</organism>
<dbReference type="EMBL" id="BFFP01000002">
    <property type="protein sequence ID" value="GBG93769.1"/>
    <property type="molecule type" value="Genomic_DNA"/>
</dbReference>
<dbReference type="Proteomes" id="UP000286848">
    <property type="component" value="Unassembled WGS sequence"/>
</dbReference>
<keyword evidence="3" id="KW-1185">Reference proteome</keyword>
<accession>A0A401IQF1</accession>
<feature type="transmembrane region" description="Helical" evidence="1">
    <location>
        <begin position="28"/>
        <end position="46"/>
    </location>
</feature>
<gene>
    <name evidence="2" type="ORF">LFYK43_02280</name>
</gene>
<evidence type="ECO:0008006" key="4">
    <source>
        <dbReference type="Google" id="ProtNLM"/>
    </source>
</evidence>
<dbReference type="OrthoDB" id="2249491at2"/>
<dbReference type="InterPro" id="IPR032083">
    <property type="entry name" value="DUF4811"/>
</dbReference>
<dbReference type="RefSeq" id="WP_124974576.1">
    <property type="nucleotide sequence ID" value="NZ_BFFP01000002.1"/>
</dbReference>
<comment type="caution">
    <text evidence="2">The sequence shown here is derived from an EMBL/GenBank/DDBJ whole genome shotgun (WGS) entry which is preliminary data.</text>
</comment>
<proteinExistence type="predicted"/>
<reference evidence="2 3" key="1">
    <citation type="journal article" date="2019" name="Int. J. Syst. Evol. Microbiol.">
        <title>Lactobacillus salitolerans sp. nov., a novel lactic acid bacterium isolated from spent mushroom substrates.</title>
        <authorList>
            <person name="Tohno M."/>
            <person name="Tanizawa Y."/>
            <person name="Kojima Y."/>
            <person name="Sakamoto M."/>
            <person name="Nakamura Y."/>
            <person name="Ohkuma M."/>
            <person name="Kobayashi H."/>
        </authorList>
    </citation>
    <scope>NUCLEOTIDE SEQUENCE [LARGE SCALE GENOMIC DNA]</scope>
    <source>
        <strain evidence="2 3">YK43</strain>
    </source>
</reference>
<keyword evidence="1" id="KW-0812">Transmembrane</keyword>
<evidence type="ECO:0000256" key="1">
    <source>
        <dbReference type="SAM" id="Phobius"/>
    </source>
</evidence>
<dbReference type="AlphaFoldDB" id="A0A401IQF1"/>
<evidence type="ECO:0000313" key="2">
    <source>
        <dbReference type="EMBL" id="GBG93769.1"/>
    </source>
</evidence>
<name>A0A401IQF1_9LACO</name>
<keyword evidence="1" id="KW-0472">Membrane</keyword>
<dbReference type="Pfam" id="PF16069">
    <property type="entry name" value="DUF4811"/>
    <property type="match status" value="1"/>
</dbReference>
<evidence type="ECO:0000313" key="3">
    <source>
        <dbReference type="Proteomes" id="UP000286848"/>
    </source>
</evidence>
<protein>
    <recommendedName>
        <fullName evidence="4">DUF4811 domain-containing protein</fullName>
    </recommendedName>
</protein>
<keyword evidence="1" id="KW-1133">Transmembrane helix</keyword>